<dbReference type="HAMAP" id="MF_00952">
    <property type="entry name" value="Topoisom_1_prok"/>
    <property type="match status" value="1"/>
</dbReference>
<feature type="site" description="Interaction with DNA" evidence="8">
    <location>
        <position position="161"/>
    </location>
</feature>
<feature type="region of interest" description="Disordered" evidence="9">
    <location>
        <begin position="867"/>
        <end position="923"/>
    </location>
</feature>
<feature type="site" description="Interaction with DNA" evidence="8">
    <location>
        <position position="327"/>
    </location>
</feature>
<dbReference type="Gene3D" id="3.40.50.140">
    <property type="match status" value="1"/>
</dbReference>
<keyword evidence="13" id="KW-1185">Reference proteome</keyword>
<comment type="catalytic activity">
    <reaction evidence="1 8">
        <text>ATP-independent breakage of single-stranded DNA, followed by passage and rejoining.</text>
        <dbReference type="EC" id="5.6.2.1"/>
    </reaction>
</comment>
<dbReference type="InterPro" id="IPR025589">
    <property type="entry name" value="Toprim_C_rpt"/>
</dbReference>
<dbReference type="InterPro" id="IPR006171">
    <property type="entry name" value="TOPRIM_dom"/>
</dbReference>
<dbReference type="InterPro" id="IPR003601">
    <property type="entry name" value="Topo_IA_2"/>
</dbReference>
<proteinExistence type="inferred from homology"/>
<dbReference type="SMART" id="SM00437">
    <property type="entry name" value="TOP1Ac"/>
    <property type="match status" value="1"/>
</dbReference>
<evidence type="ECO:0000256" key="4">
    <source>
        <dbReference type="ARBA" id="ARBA00022842"/>
    </source>
</evidence>
<dbReference type="NCBIfam" id="TIGR01051">
    <property type="entry name" value="topA_bact"/>
    <property type="match status" value="1"/>
</dbReference>
<evidence type="ECO:0000313" key="13">
    <source>
        <dbReference type="Proteomes" id="UP000198662"/>
    </source>
</evidence>
<dbReference type="CDD" id="cd03363">
    <property type="entry name" value="TOPRIM_TopoIA_TopoI"/>
    <property type="match status" value="1"/>
</dbReference>
<dbReference type="SMART" id="SM00493">
    <property type="entry name" value="TOPRIM"/>
    <property type="match status" value="1"/>
</dbReference>
<keyword evidence="6 8" id="KW-0238">DNA-binding</keyword>
<dbReference type="Gene3D" id="1.10.290.10">
    <property type="entry name" value="Topoisomerase I, domain 4"/>
    <property type="match status" value="1"/>
</dbReference>
<comment type="function">
    <text evidence="8">Releases the supercoiling and torsional tension of DNA, which is introduced during the DNA replication and transcription, by transiently cleaving and rejoining one strand of the DNA duplex. Introduces a single-strand break via transesterification at a target site in duplex DNA. The scissile phosphodiester is attacked by the catalytic tyrosine of the enzyme, resulting in the formation of a DNA-(5'-phosphotyrosyl)-enzyme intermediate and the expulsion of a 3'-OH DNA strand. The free DNA strand then undergoes passage around the unbroken strand, thus removing DNA supercoils. Finally, in the religation step, the DNA 3'-OH attacks the covalent intermediate to expel the active-site tyrosine and restore the DNA phosphodiester backbone.</text>
</comment>
<dbReference type="InterPro" id="IPR000380">
    <property type="entry name" value="Topo_IA"/>
</dbReference>
<dbReference type="InterPro" id="IPR013824">
    <property type="entry name" value="Topo_IA_cen_sub1"/>
</dbReference>
<comment type="subunit">
    <text evidence="8">Monomer.</text>
</comment>
<comment type="similarity">
    <text evidence="2 8">Belongs to the type IA topoisomerase family.</text>
</comment>
<dbReference type="InterPro" id="IPR013497">
    <property type="entry name" value="Topo_IA_cen"/>
</dbReference>
<dbReference type="PANTHER" id="PTHR42785">
    <property type="entry name" value="DNA TOPOISOMERASE, TYPE IA, CORE"/>
    <property type="match status" value="1"/>
</dbReference>
<dbReference type="PROSITE" id="PS00396">
    <property type="entry name" value="TOPO_IA_1"/>
    <property type="match status" value="1"/>
</dbReference>
<keyword evidence="4" id="KW-0460">Magnesium</keyword>
<evidence type="ECO:0000256" key="9">
    <source>
        <dbReference type="SAM" id="MobiDB-lite"/>
    </source>
</evidence>
<dbReference type="Pfam" id="PF13368">
    <property type="entry name" value="Toprim_C_rpt"/>
    <property type="match status" value="4"/>
</dbReference>
<dbReference type="PANTHER" id="PTHR42785:SF1">
    <property type="entry name" value="DNA TOPOISOMERASE"/>
    <property type="match status" value="1"/>
</dbReference>
<feature type="region of interest" description="Disordered" evidence="9">
    <location>
        <begin position="645"/>
        <end position="666"/>
    </location>
</feature>
<dbReference type="InterPro" id="IPR034149">
    <property type="entry name" value="TOPRIM_TopoI"/>
</dbReference>
<dbReference type="Gene3D" id="2.70.20.10">
    <property type="entry name" value="Topoisomerase I, domain 3"/>
    <property type="match status" value="1"/>
</dbReference>
<dbReference type="GO" id="GO:0006265">
    <property type="term" value="P:DNA topological change"/>
    <property type="evidence" value="ECO:0007669"/>
    <property type="project" value="UniProtKB-UniRule"/>
</dbReference>
<dbReference type="InterPro" id="IPR013826">
    <property type="entry name" value="Topo_IA_cen_sub3"/>
</dbReference>
<dbReference type="SUPFAM" id="SSF56712">
    <property type="entry name" value="Prokaryotic type I DNA topoisomerase"/>
    <property type="match status" value="1"/>
</dbReference>
<dbReference type="InterPro" id="IPR023405">
    <property type="entry name" value="Topo_IA_core_domain"/>
</dbReference>
<dbReference type="Proteomes" id="UP000198662">
    <property type="component" value="Unassembled WGS sequence"/>
</dbReference>
<keyword evidence="5 8" id="KW-0799">Topoisomerase</keyword>
<evidence type="ECO:0000259" key="10">
    <source>
        <dbReference type="PROSITE" id="PS50880"/>
    </source>
</evidence>
<evidence type="ECO:0000256" key="1">
    <source>
        <dbReference type="ARBA" id="ARBA00000213"/>
    </source>
</evidence>
<feature type="site" description="Interaction with DNA" evidence="8">
    <location>
        <position position="157"/>
    </location>
</feature>
<dbReference type="EMBL" id="FNGF01000003">
    <property type="protein sequence ID" value="SDL02932.1"/>
    <property type="molecule type" value="Genomic_DNA"/>
</dbReference>
<feature type="domain" description="Toprim" evidence="10">
    <location>
        <begin position="8"/>
        <end position="132"/>
    </location>
</feature>
<dbReference type="Pfam" id="PF01751">
    <property type="entry name" value="Toprim"/>
    <property type="match status" value="1"/>
</dbReference>
<dbReference type="InterPro" id="IPR005733">
    <property type="entry name" value="TopoI_bac-type"/>
</dbReference>
<feature type="site" description="Interaction with DNA" evidence="8">
    <location>
        <position position="38"/>
    </location>
</feature>
<organism evidence="12 13">
    <name type="scientific">Glycomyces sambucus</name>
    <dbReference type="NCBI Taxonomy" id="380244"/>
    <lineage>
        <taxon>Bacteria</taxon>
        <taxon>Bacillati</taxon>
        <taxon>Actinomycetota</taxon>
        <taxon>Actinomycetes</taxon>
        <taxon>Glycomycetales</taxon>
        <taxon>Glycomycetaceae</taxon>
        <taxon>Glycomyces</taxon>
    </lineage>
</organism>
<dbReference type="PROSITE" id="PS50880">
    <property type="entry name" value="TOPRIM"/>
    <property type="match status" value="1"/>
</dbReference>
<dbReference type="Gene3D" id="1.10.460.10">
    <property type="entry name" value="Topoisomerase I, domain 2"/>
    <property type="match status" value="1"/>
</dbReference>
<dbReference type="InterPro" id="IPR013825">
    <property type="entry name" value="Topo_IA_cen_sub2"/>
</dbReference>
<dbReference type="EC" id="5.6.2.1" evidence="8"/>
<feature type="region of interest" description="Interaction with DNA" evidence="8">
    <location>
        <begin position="181"/>
        <end position="186"/>
    </location>
</feature>
<keyword evidence="3" id="KW-0479">Metal-binding</keyword>
<dbReference type="InterPro" id="IPR003602">
    <property type="entry name" value="Topo_IA_DNA-bd_dom"/>
</dbReference>
<feature type="compositionally biased region" description="Basic residues" evidence="9">
    <location>
        <begin position="873"/>
        <end position="917"/>
    </location>
</feature>
<feature type="site" description="Interaction with DNA" evidence="8">
    <location>
        <position position="166"/>
    </location>
</feature>
<feature type="active site" description="O-(5'-phospho-DNA)-tyrosine intermediate" evidence="8">
    <location>
        <position position="325"/>
    </location>
</feature>
<evidence type="ECO:0000256" key="5">
    <source>
        <dbReference type="ARBA" id="ARBA00023029"/>
    </source>
</evidence>
<dbReference type="PROSITE" id="PS52039">
    <property type="entry name" value="TOPO_IA_2"/>
    <property type="match status" value="1"/>
</dbReference>
<name>A0A1G9GQR4_9ACTN</name>
<evidence type="ECO:0000256" key="6">
    <source>
        <dbReference type="ARBA" id="ARBA00023125"/>
    </source>
</evidence>
<evidence type="ECO:0000256" key="8">
    <source>
        <dbReference type="HAMAP-Rule" id="MF_00952"/>
    </source>
</evidence>
<feature type="site" description="Interaction with DNA" evidence="8">
    <location>
        <position position="158"/>
    </location>
</feature>
<feature type="site" description="Interaction with DNA" evidence="8">
    <location>
        <position position="173"/>
    </location>
</feature>
<evidence type="ECO:0000256" key="7">
    <source>
        <dbReference type="ARBA" id="ARBA00023235"/>
    </source>
</evidence>
<dbReference type="InterPro" id="IPR023406">
    <property type="entry name" value="Topo_IA_AS"/>
</dbReference>
<dbReference type="CDD" id="cd00186">
    <property type="entry name" value="TOP1Ac"/>
    <property type="match status" value="1"/>
</dbReference>
<dbReference type="STRING" id="380244.SAMN05216298_2356"/>
<dbReference type="SMART" id="SM00436">
    <property type="entry name" value="TOP1Bc"/>
    <property type="match status" value="1"/>
</dbReference>
<feature type="domain" description="Topo IA-type catalytic" evidence="11">
    <location>
        <begin position="147"/>
        <end position="593"/>
    </location>
</feature>
<evidence type="ECO:0000313" key="12">
    <source>
        <dbReference type="EMBL" id="SDL02932.1"/>
    </source>
</evidence>
<dbReference type="Pfam" id="PF01131">
    <property type="entry name" value="Topoisom_bac"/>
    <property type="match status" value="1"/>
</dbReference>
<dbReference type="GO" id="GO:0046872">
    <property type="term" value="F:metal ion binding"/>
    <property type="evidence" value="ECO:0007669"/>
    <property type="project" value="UniProtKB-KW"/>
</dbReference>
<dbReference type="GO" id="GO:0003917">
    <property type="term" value="F:DNA topoisomerase type I (single strand cut, ATP-independent) activity"/>
    <property type="evidence" value="ECO:0007669"/>
    <property type="project" value="UniProtKB-UniRule"/>
</dbReference>
<reference evidence="13" key="1">
    <citation type="submission" date="2016-10" db="EMBL/GenBank/DDBJ databases">
        <authorList>
            <person name="Varghese N."/>
            <person name="Submissions S."/>
        </authorList>
    </citation>
    <scope>NUCLEOTIDE SEQUENCE [LARGE SCALE GENOMIC DNA]</scope>
    <source>
        <strain evidence="13">CGMCC 4.3147</strain>
    </source>
</reference>
<accession>A0A1G9GQR4</accession>
<feature type="region of interest" description="Disordered" evidence="9">
    <location>
        <begin position="684"/>
        <end position="703"/>
    </location>
</feature>
<feature type="site" description="Interaction with DNA" evidence="8">
    <location>
        <position position="525"/>
    </location>
</feature>
<evidence type="ECO:0000256" key="3">
    <source>
        <dbReference type="ARBA" id="ARBA00022723"/>
    </source>
</evidence>
<dbReference type="AlphaFoldDB" id="A0A1G9GQR4"/>
<evidence type="ECO:0000256" key="2">
    <source>
        <dbReference type="ARBA" id="ARBA00009446"/>
    </source>
</evidence>
<sequence>MGAVPDIKRLVIVESPAKAKTIASYLGSGYIVDSSLGHIRDLPRSAKEIPAKYKDKAWSRLGVDVDNEFAPLYIVNPDRSAHVKKLKGYLAEVDELFLATDEDREGEAIAWHLLETLKPKIPVKRMVFHEITPAAIAEAAANPRELNQDLVDAQEARRILDRLYGYEVSPVLWKKVMPRLSAGRVQSVATRLIVERERARMAFHAADYWDVTANLATGEDERFKATLIALDGDRVATGKDFDAATGTARGNVVHLDEAGARGLAGRLEGRDFTVLKVDKKPYRRRPYPPFITSTLQQEAGRKLRLSSAQVMRVAQRLYENGHITYMRTDSTNLSATAINAARAQAAQLYGAQYVPAEPRHYARKVKNAQEAHEAIRPAGDAFKTPNQIKSQLSAEEYRVYELIWRRTLASQMVDATGNSTSVRTRAVTAQGEEADFGASGKTITNPGFLLAYVESIEEGDADDAEKRLPELAERQHLVEKGLEAAGHTTQPPARYTEASLVKALEERGIGRPSTYASIMQTIQDREYVFKKGQALVPAFRAFAVVGLLERHFPRLVDYDFTAGMEDELDQVAAGQESREQFLRRFYFGGKDKEGTVAASGGLRHMVEEELAKIDARQVNSIPLYTDEQQRQVVARVGRYGPYLERTTPAQAEAGEPGERVSVPESVAPDELTAAKVEELYELGSAEGELGTHPETGEPVYAKSGRYGPYVTSGEKSSSLLTGQKLSELTLDDAVRLLTLPRLVGKDGEGEEIRTGLGPHGPYVKKGRDYRSLDREEQLFTLTLEEAEKLLAQPKTRGRQQRAQTLLKELGPDPVTGKEVTLKDGRFGPYVTDGETNASIRKTDSVEDLTIDRAAELLAERREKVASGAVPAKKTAKKAAKKTAAKKTAAKKTAKKATVKKAAVKKTAAKSTAKKAAKKAASGE</sequence>
<keyword evidence="7 8" id="KW-0413">Isomerase</keyword>
<dbReference type="GO" id="GO:0003677">
    <property type="term" value="F:DNA binding"/>
    <property type="evidence" value="ECO:0007669"/>
    <property type="project" value="UniProtKB-KW"/>
</dbReference>
<gene>
    <name evidence="8" type="primary">topA</name>
    <name evidence="12" type="ORF">SAMN05216298_2356</name>
</gene>
<dbReference type="PRINTS" id="PR00417">
    <property type="entry name" value="PRTPISMRASEI"/>
</dbReference>
<protein>
    <recommendedName>
        <fullName evidence="8">DNA topoisomerase 1</fullName>
        <ecNumber evidence="8">5.6.2.1</ecNumber>
    </recommendedName>
    <alternativeName>
        <fullName evidence="8">DNA topoisomerase I</fullName>
    </alternativeName>
</protein>
<dbReference type="OrthoDB" id="9804262at2"/>
<dbReference type="InterPro" id="IPR028612">
    <property type="entry name" value="Topoisom_1_IA"/>
</dbReference>
<evidence type="ECO:0000259" key="11">
    <source>
        <dbReference type="PROSITE" id="PS52039"/>
    </source>
</evidence>